<protein>
    <recommendedName>
        <fullName evidence="4">phosphoglycolate phosphatase</fullName>
        <ecNumber evidence="4">3.1.3.18</ecNumber>
    </recommendedName>
</protein>
<evidence type="ECO:0000256" key="3">
    <source>
        <dbReference type="ARBA" id="ARBA00006171"/>
    </source>
</evidence>
<evidence type="ECO:0000256" key="4">
    <source>
        <dbReference type="ARBA" id="ARBA00013078"/>
    </source>
</evidence>
<dbReference type="PANTHER" id="PTHR43434:SF1">
    <property type="entry name" value="PHOSPHOGLYCOLATE PHOSPHATASE"/>
    <property type="match status" value="1"/>
</dbReference>
<dbReference type="AlphaFoldDB" id="A0AA96GB04"/>
<dbReference type="PANTHER" id="PTHR43434">
    <property type="entry name" value="PHOSPHOGLYCOLATE PHOSPHATASE"/>
    <property type="match status" value="1"/>
</dbReference>
<dbReference type="Proteomes" id="UP001302719">
    <property type="component" value="Chromosome"/>
</dbReference>
<dbReference type="InterPro" id="IPR041492">
    <property type="entry name" value="HAD_2"/>
</dbReference>
<dbReference type="Gene3D" id="3.40.50.1000">
    <property type="entry name" value="HAD superfamily/HAD-like"/>
    <property type="match status" value="1"/>
</dbReference>
<evidence type="ECO:0000256" key="2">
    <source>
        <dbReference type="ARBA" id="ARBA00004818"/>
    </source>
</evidence>
<dbReference type="InterPro" id="IPR050155">
    <property type="entry name" value="HAD-like_hydrolase_sf"/>
</dbReference>
<dbReference type="Gene3D" id="1.10.150.240">
    <property type="entry name" value="Putative phosphatase, domain 2"/>
    <property type="match status" value="1"/>
</dbReference>
<dbReference type="InterPro" id="IPR036412">
    <property type="entry name" value="HAD-like_sf"/>
</dbReference>
<dbReference type="EC" id="3.1.3.18" evidence="4"/>
<comment type="pathway">
    <text evidence="2">Organic acid metabolism; glycolate biosynthesis; glycolate from 2-phosphoglycolate: step 1/1.</text>
</comment>
<accession>A0AA96GB04</accession>
<sequence>MIACVTFDFDGTLVDSNQVKVQSFYKLVENYDPSGDTVTEVLQQCSHKDRYGITRELARKFMAKGLIPPHTGIEVLGLQWAETYTTTCETAVVGCPEVPGASGILSWLLNQKIPLYLNSRTPAKALNRLVTRRNLTHYFSGIYGAPATKLENLLHIQEQIQAKPEEILFVGDSEDDWKAAAEFGCHFAGIILDGNSRFTQVPPLHMTHLAELRAIVENLQEKPNKLVPNH</sequence>
<dbReference type="SFLD" id="SFLDG01129">
    <property type="entry name" value="C1.5:_HAD__Beta-PGM__Phosphata"/>
    <property type="match status" value="1"/>
</dbReference>
<dbReference type="InterPro" id="IPR023214">
    <property type="entry name" value="HAD_sf"/>
</dbReference>
<organism evidence="5 6">
    <name type="scientific">Candidatus Nitrospira allomarina</name>
    <dbReference type="NCBI Taxonomy" id="3020900"/>
    <lineage>
        <taxon>Bacteria</taxon>
        <taxon>Pseudomonadati</taxon>
        <taxon>Nitrospirota</taxon>
        <taxon>Nitrospiria</taxon>
        <taxon>Nitrospirales</taxon>
        <taxon>Nitrospiraceae</taxon>
        <taxon>Nitrospira</taxon>
    </lineage>
</organism>
<dbReference type="GO" id="GO:0005829">
    <property type="term" value="C:cytosol"/>
    <property type="evidence" value="ECO:0007669"/>
    <property type="project" value="TreeGrafter"/>
</dbReference>
<dbReference type="InterPro" id="IPR023198">
    <property type="entry name" value="PGP-like_dom2"/>
</dbReference>
<dbReference type="KEGG" id="nall:PP769_00320"/>
<dbReference type="SFLD" id="SFLDS00003">
    <property type="entry name" value="Haloacid_Dehalogenase"/>
    <property type="match status" value="1"/>
</dbReference>
<dbReference type="EMBL" id="CP116967">
    <property type="protein sequence ID" value="WNM58236.1"/>
    <property type="molecule type" value="Genomic_DNA"/>
</dbReference>
<dbReference type="Pfam" id="PF13419">
    <property type="entry name" value="HAD_2"/>
    <property type="match status" value="1"/>
</dbReference>
<name>A0AA96GB04_9BACT</name>
<dbReference type="GO" id="GO:0006281">
    <property type="term" value="P:DNA repair"/>
    <property type="evidence" value="ECO:0007669"/>
    <property type="project" value="TreeGrafter"/>
</dbReference>
<evidence type="ECO:0000313" key="5">
    <source>
        <dbReference type="EMBL" id="WNM58236.1"/>
    </source>
</evidence>
<dbReference type="SUPFAM" id="SSF56784">
    <property type="entry name" value="HAD-like"/>
    <property type="match status" value="1"/>
</dbReference>
<keyword evidence="6" id="KW-1185">Reference proteome</keyword>
<dbReference type="CDD" id="cd01427">
    <property type="entry name" value="HAD_like"/>
    <property type="match status" value="1"/>
</dbReference>
<proteinExistence type="inferred from homology"/>
<dbReference type="RefSeq" id="WP_312643790.1">
    <property type="nucleotide sequence ID" value="NZ_CP116967.1"/>
</dbReference>
<dbReference type="GO" id="GO:0008967">
    <property type="term" value="F:phosphoglycolate phosphatase activity"/>
    <property type="evidence" value="ECO:0007669"/>
    <property type="project" value="UniProtKB-EC"/>
</dbReference>
<reference evidence="5 6" key="1">
    <citation type="submission" date="2023-01" db="EMBL/GenBank/DDBJ databases">
        <title>Cultivation and genomic characterization of new, ubiquitous marine nitrite-oxidizing bacteria from the Nitrospirales.</title>
        <authorList>
            <person name="Mueller A.J."/>
            <person name="Daebeler A."/>
            <person name="Herbold C.W."/>
            <person name="Kirkegaard R.H."/>
            <person name="Daims H."/>
        </authorList>
    </citation>
    <scope>NUCLEOTIDE SEQUENCE [LARGE SCALE GENOMIC DNA]</scope>
    <source>
        <strain evidence="5 6">VA</strain>
    </source>
</reference>
<gene>
    <name evidence="5" type="ORF">PP769_00320</name>
</gene>
<comment type="similarity">
    <text evidence="3">Belongs to the HAD-like hydrolase superfamily. CbbY/CbbZ/Gph/YieH family.</text>
</comment>
<evidence type="ECO:0000256" key="1">
    <source>
        <dbReference type="ARBA" id="ARBA00000830"/>
    </source>
</evidence>
<evidence type="ECO:0000313" key="6">
    <source>
        <dbReference type="Proteomes" id="UP001302719"/>
    </source>
</evidence>
<comment type="catalytic activity">
    <reaction evidence="1">
        <text>2-phosphoglycolate + H2O = glycolate + phosphate</text>
        <dbReference type="Rhea" id="RHEA:14369"/>
        <dbReference type="ChEBI" id="CHEBI:15377"/>
        <dbReference type="ChEBI" id="CHEBI:29805"/>
        <dbReference type="ChEBI" id="CHEBI:43474"/>
        <dbReference type="ChEBI" id="CHEBI:58033"/>
        <dbReference type="EC" id="3.1.3.18"/>
    </reaction>
</comment>